<proteinExistence type="predicted"/>
<dbReference type="AlphaFoldDB" id="A0AAV7Q6W6"/>
<dbReference type="EMBL" id="JANPWB010000010">
    <property type="protein sequence ID" value="KAJ1134403.1"/>
    <property type="molecule type" value="Genomic_DNA"/>
</dbReference>
<dbReference type="Proteomes" id="UP001066276">
    <property type="component" value="Chromosome 6"/>
</dbReference>
<name>A0AAV7Q6W6_PLEWA</name>
<protein>
    <submittedName>
        <fullName evidence="1">Uncharacterized protein</fullName>
    </submittedName>
</protein>
<gene>
    <name evidence="1" type="ORF">NDU88_000855</name>
</gene>
<keyword evidence="2" id="KW-1185">Reference proteome</keyword>
<accession>A0AAV7Q6W6</accession>
<organism evidence="1 2">
    <name type="scientific">Pleurodeles waltl</name>
    <name type="common">Iberian ribbed newt</name>
    <dbReference type="NCBI Taxonomy" id="8319"/>
    <lineage>
        <taxon>Eukaryota</taxon>
        <taxon>Metazoa</taxon>
        <taxon>Chordata</taxon>
        <taxon>Craniata</taxon>
        <taxon>Vertebrata</taxon>
        <taxon>Euteleostomi</taxon>
        <taxon>Amphibia</taxon>
        <taxon>Batrachia</taxon>
        <taxon>Caudata</taxon>
        <taxon>Salamandroidea</taxon>
        <taxon>Salamandridae</taxon>
        <taxon>Pleurodelinae</taxon>
        <taxon>Pleurodeles</taxon>
    </lineage>
</organism>
<evidence type="ECO:0000313" key="1">
    <source>
        <dbReference type="EMBL" id="KAJ1134403.1"/>
    </source>
</evidence>
<reference evidence="1" key="1">
    <citation type="journal article" date="2022" name="bioRxiv">
        <title>Sequencing and chromosome-scale assembly of the giantPleurodeles waltlgenome.</title>
        <authorList>
            <person name="Brown T."/>
            <person name="Elewa A."/>
            <person name="Iarovenko S."/>
            <person name="Subramanian E."/>
            <person name="Araus A.J."/>
            <person name="Petzold A."/>
            <person name="Susuki M."/>
            <person name="Suzuki K.-i.T."/>
            <person name="Hayashi T."/>
            <person name="Toyoda A."/>
            <person name="Oliveira C."/>
            <person name="Osipova E."/>
            <person name="Leigh N.D."/>
            <person name="Simon A."/>
            <person name="Yun M.H."/>
        </authorList>
    </citation>
    <scope>NUCLEOTIDE SEQUENCE</scope>
    <source>
        <strain evidence="1">20211129_DDA</strain>
        <tissue evidence="1">Liver</tissue>
    </source>
</reference>
<evidence type="ECO:0000313" key="2">
    <source>
        <dbReference type="Proteomes" id="UP001066276"/>
    </source>
</evidence>
<sequence>MSRACQRAVKTEGGDPVGALVHARARAARHMCTMVRPDRDTSLHMYTKHMHAKALVASSQVHGDCYSATESGCYNLLFMCGQRQ</sequence>
<comment type="caution">
    <text evidence="1">The sequence shown here is derived from an EMBL/GenBank/DDBJ whole genome shotgun (WGS) entry which is preliminary data.</text>
</comment>